<proteinExistence type="predicted"/>
<keyword evidence="3" id="KW-1185">Reference proteome</keyword>
<feature type="compositionally biased region" description="Polar residues" evidence="1">
    <location>
        <begin position="94"/>
        <end position="104"/>
    </location>
</feature>
<organism evidence="2 3">
    <name type="scientific">Mycolicibacterium hassiacum (strain DSM 44199 / CIP 105218 / JCM 12690 / 3849)</name>
    <name type="common">Mycobacterium hassiacum</name>
    <dbReference type="NCBI Taxonomy" id="1122247"/>
    <lineage>
        <taxon>Bacteria</taxon>
        <taxon>Bacillati</taxon>
        <taxon>Actinomycetota</taxon>
        <taxon>Actinomycetes</taxon>
        <taxon>Mycobacteriales</taxon>
        <taxon>Mycobacteriaceae</taxon>
        <taxon>Mycolicibacterium</taxon>
    </lineage>
</organism>
<protein>
    <submittedName>
        <fullName evidence="2">Uncharacterized protein</fullName>
    </submittedName>
</protein>
<evidence type="ECO:0000313" key="3">
    <source>
        <dbReference type="Proteomes" id="UP000006265"/>
    </source>
</evidence>
<comment type="caution">
    <text evidence="2">The sequence shown here is derived from an EMBL/GenBank/DDBJ whole genome shotgun (WGS) entry which is preliminary data.</text>
</comment>
<sequence>MTGFLRRGVRRRVTGRRQREPLPVAHLLEHAEVESGTEIGSGPRQHHRPQPRPLLQRLAGVDERLEHRGVERVSLVRPVHPHLGDASVTETVTRSCASTISTPPSHLAGPRSGPPYR</sequence>
<accession>K5BHW1</accession>
<feature type="compositionally biased region" description="Basic residues" evidence="1">
    <location>
        <begin position="7"/>
        <end position="16"/>
    </location>
</feature>
<dbReference type="Proteomes" id="UP000006265">
    <property type="component" value="Unassembled WGS sequence"/>
</dbReference>
<dbReference type="EMBL" id="AMRA01000019">
    <property type="protein sequence ID" value="EKF25261.1"/>
    <property type="molecule type" value="Genomic_DNA"/>
</dbReference>
<evidence type="ECO:0000313" key="2">
    <source>
        <dbReference type="EMBL" id="EKF25261.1"/>
    </source>
</evidence>
<gene>
    <name evidence="2" type="ORF">C731_0693</name>
</gene>
<reference evidence="2 3" key="1">
    <citation type="journal article" date="2012" name="J. Bacteriol.">
        <title>Genome sequence of Mycobacterium hassiacum DSM 44199, a rare source of heat-stable mycobacterial proteins.</title>
        <authorList>
            <person name="Tiago I."/>
            <person name="Maranha A."/>
            <person name="Mendes V."/>
            <person name="Alarico S."/>
            <person name="Moynihan P.J."/>
            <person name="Clarke A.J."/>
            <person name="Macedo-Ribeiro S."/>
            <person name="Pereira P.J."/>
            <person name="Empadinhas N."/>
        </authorList>
    </citation>
    <scope>NUCLEOTIDE SEQUENCE [LARGE SCALE GENOMIC DNA]</scope>
    <source>
        <strain evidence="3">DSM 44199 / CIP 105218 / JCM 12690 / 3849</strain>
    </source>
</reference>
<feature type="region of interest" description="Disordered" evidence="1">
    <location>
        <begin position="94"/>
        <end position="117"/>
    </location>
</feature>
<feature type="region of interest" description="Disordered" evidence="1">
    <location>
        <begin position="1"/>
        <end position="53"/>
    </location>
</feature>
<dbReference type="AlphaFoldDB" id="K5BHW1"/>
<name>K5BHW1_MYCHD</name>
<evidence type="ECO:0000256" key="1">
    <source>
        <dbReference type="SAM" id="MobiDB-lite"/>
    </source>
</evidence>